<dbReference type="PANTHER" id="PTHR31304">
    <property type="entry name" value="LOB DOMAIN-CONTAINING PROTEIN 38"/>
    <property type="match status" value="1"/>
</dbReference>
<name>A0A9I9DTC1_CUCME</name>
<dbReference type="GO" id="GO:0010468">
    <property type="term" value="P:regulation of gene expression"/>
    <property type="evidence" value="ECO:0007669"/>
    <property type="project" value="TreeGrafter"/>
</dbReference>
<feature type="compositionally biased region" description="Low complexity" evidence="2">
    <location>
        <begin position="250"/>
        <end position="260"/>
    </location>
</feature>
<accession>A0A9I9DTC1</accession>
<evidence type="ECO:0000256" key="1">
    <source>
        <dbReference type="ARBA" id="ARBA00005474"/>
    </source>
</evidence>
<dbReference type="PROSITE" id="PS50891">
    <property type="entry name" value="LOB"/>
    <property type="match status" value="1"/>
</dbReference>
<dbReference type="InterPro" id="IPR004883">
    <property type="entry name" value="LOB"/>
</dbReference>
<feature type="domain" description="LOB" evidence="3">
    <location>
        <begin position="63"/>
        <end position="169"/>
    </location>
</feature>
<evidence type="ECO:0000259" key="3">
    <source>
        <dbReference type="PROSITE" id="PS50891"/>
    </source>
</evidence>
<sequence length="362" mass="39743">APPSRLYIYYFPSFSPIKYPLSLSTFSFISSKSLYPQISLSRDCFFPFYASLLPLLFFFKMRMSCNGCRVLRKGCSENCSIRPCLQWIKTPESQANATVFLAKFYGRAGLMNLINAGPDHLRPAIFRSLLYEACGRIVNPIYGSVGLLWSGSWQLCQAAVEAVLKGAPITPINSETAATGDGPPLKAYDIRHVSKDENSVASNDGGVIRPVKTRCRFKRSSAKAKASKGIASTVVDESTRPLCSTELNRSSSGESSLSHQSDSRHLENESKETESMISVETAEVSPPCPVQSVLFRSESTGRESVAVPIPRSELALELTLGMEPVLRAQHVIPMKKRKIETDVGLRPKNETCNTVLGLDFAA</sequence>
<feature type="region of interest" description="Disordered" evidence="2">
    <location>
        <begin position="241"/>
        <end position="283"/>
    </location>
</feature>
<organism evidence="4">
    <name type="scientific">Cucumis melo</name>
    <name type="common">Muskmelon</name>
    <dbReference type="NCBI Taxonomy" id="3656"/>
    <lineage>
        <taxon>Eukaryota</taxon>
        <taxon>Viridiplantae</taxon>
        <taxon>Streptophyta</taxon>
        <taxon>Embryophyta</taxon>
        <taxon>Tracheophyta</taxon>
        <taxon>Spermatophyta</taxon>
        <taxon>Magnoliopsida</taxon>
        <taxon>eudicotyledons</taxon>
        <taxon>Gunneridae</taxon>
        <taxon>Pentapetalae</taxon>
        <taxon>rosids</taxon>
        <taxon>fabids</taxon>
        <taxon>Cucurbitales</taxon>
        <taxon>Cucurbitaceae</taxon>
        <taxon>Benincaseae</taxon>
        <taxon>Cucumis</taxon>
    </lineage>
</organism>
<evidence type="ECO:0000313" key="4">
    <source>
        <dbReference type="EnsemblPlants" id="MELO3C023802.2.1"/>
    </source>
</evidence>
<proteinExistence type="inferred from homology"/>
<dbReference type="Gramene" id="MELO3C023802.2.1">
    <property type="protein sequence ID" value="MELO3C023802.2.1"/>
    <property type="gene ID" value="MELO3C023802.2"/>
</dbReference>
<dbReference type="Pfam" id="PF03195">
    <property type="entry name" value="LOB"/>
    <property type="match status" value="1"/>
</dbReference>
<dbReference type="PANTHER" id="PTHR31304:SF9">
    <property type="entry name" value="LOB DOMAIN-CONTAINING PROTEIN 40"/>
    <property type="match status" value="1"/>
</dbReference>
<reference evidence="4" key="1">
    <citation type="submission" date="2023-03" db="UniProtKB">
        <authorList>
            <consortium name="EnsemblPlants"/>
        </authorList>
    </citation>
    <scope>IDENTIFICATION</scope>
</reference>
<feature type="compositionally biased region" description="Basic and acidic residues" evidence="2">
    <location>
        <begin position="261"/>
        <end position="274"/>
    </location>
</feature>
<dbReference type="EnsemblPlants" id="MELO3C023802.2.1">
    <property type="protein sequence ID" value="MELO3C023802.2.1"/>
    <property type="gene ID" value="MELO3C023802.2"/>
</dbReference>
<protein>
    <recommendedName>
        <fullName evidence="3">LOB domain-containing protein</fullName>
    </recommendedName>
</protein>
<dbReference type="AlphaFoldDB" id="A0A9I9DTC1"/>
<evidence type="ECO:0000256" key="2">
    <source>
        <dbReference type="SAM" id="MobiDB-lite"/>
    </source>
</evidence>
<comment type="similarity">
    <text evidence="1">Belongs to the LOB domain-containing protein family.</text>
</comment>